<dbReference type="EMBL" id="HBUE01102538">
    <property type="protein sequence ID" value="CAG6486043.1"/>
    <property type="molecule type" value="Transcribed_RNA"/>
</dbReference>
<dbReference type="EMBL" id="HBUE01317185">
    <property type="protein sequence ID" value="CAG6586259.1"/>
    <property type="molecule type" value="Transcribed_RNA"/>
</dbReference>
<name>A0A8D8FUU5_CULPI</name>
<organism evidence="2">
    <name type="scientific">Culex pipiens</name>
    <name type="common">House mosquito</name>
    <dbReference type="NCBI Taxonomy" id="7175"/>
    <lineage>
        <taxon>Eukaryota</taxon>
        <taxon>Metazoa</taxon>
        <taxon>Ecdysozoa</taxon>
        <taxon>Arthropoda</taxon>
        <taxon>Hexapoda</taxon>
        <taxon>Insecta</taxon>
        <taxon>Pterygota</taxon>
        <taxon>Neoptera</taxon>
        <taxon>Endopterygota</taxon>
        <taxon>Diptera</taxon>
        <taxon>Nematocera</taxon>
        <taxon>Culicoidea</taxon>
        <taxon>Culicidae</taxon>
        <taxon>Culicinae</taxon>
        <taxon>Culicini</taxon>
        <taxon>Culex</taxon>
        <taxon>Culex</taxon>
    </lineage>
</organism>
<evidence type="ECO:0000256" key="1">
    <source>
        <dbReference type="SAM" id="MobiDB-lite"/>
    </source>
</evidence>
<sequence>MDEKGFEILVLSNVLFQPKITFTLSLQTASHHHERQNRAQNRHRTTHPAGRPTSGSHFVARVRGALLTAPHPVARGQPGLFAQQVTLPCDHTTAEDPFHLDGTG</sequence>
<dbReference type="EMBL" id="HBUE01210773">
    <property type="protein sequence ID" value="CAG6534348.1"/>
    <property type="molecule type" value="Transcribed_RNA"/>
</dbReference>
<feature type="compositionally biased region" description="Basic residues" evidence="1">
    <location>
        <begin position="30"/>
        <end position="46"/>
    </location>
</feature>
<protein>
    <submittedName>
        <fullName evidence="2">(northern house mosquito) hypothetical protein</fullName>
    </submittedName>
</protein>
<dbReference type="EMBL" id="HBUE01102536">
    <property type="protein sequence ID" value="CAG6486042.1"/>
    <property type="molecule type" value="Transcribed_RNA"/>
</dbReference>
<feature type="region of interest" description="Disordered" evidence="1">
    <location>
        <begin position="27"/>
        <end position="57"/>
    </location>
</feature>
<dbReference type="AlphaFoldDB" id="A0A8D8FUU5"/>
<proteinExistence type="predicted"/>
<reference evidence="2" key="1">
    <citation type="submission" date="2021-05" db="EMBL/GenBank/DDBJ databases">
        <authorList>
            <person name="Alioto T."/>
            <person name="Alioto T."/>
            <person name="Gomez Garrido J."/>
        </authorList>
    </citation>
    <scope>NUCLEOTIDE SEQUENCE</scope>
</reference>
<accession>A0A8D8FUU5</accession>
<evidence type="ECO:0000313" key="2">
    <source>
        <dbReference type="EMBL" id="CAG6486042.1"/>
    </source>
</evidence>